<dbReference type="GO" id="GO:0008733">
    <property type="term" value="F:L-arabinose isomerase activity"/>
    <property type="evidence" value="ECO:0007669"/>
    <property type="project" value="InterPro"/>
</dbReference>
<keyword evidence="4 6" id="KW-0413">Isomerase</keyword>
<name>A0A949JZG8_9FIRM</name>
<accession>A0A949JZG8</accession>
<evidence type="ECO:0000256" key="5">
    <source>
        <dbReference type="ARBA" id="ARBA00023277"/>
    </source>
</evidence>
<dbReference type="CDD" id="cd00578">
    <property type="entry name" value="L-fuc_L-ara-isomerases"/>
    <property type="match status" value="1"/>
</dbReference>
<dbReference type="AlphaFoldDB" id="A0A949JZG8"/>
<protein>
    <submittedName>
        <fullName evidence="6">L-fucose/L-arabinose isomerase family protein</fullName>
    </submittedName>
</protein>
<keyword evidence="3" id="KW-0464">Manganese</keyword>
<comment type="caution">
    <text evidence="6">The sequence shown here is derived from an EMBL/GenBank/DDBJ whole genome shotgun (WGS) entry which is preliminary data.</text>
</comment>
<dbReference type="InterPro" id="IPR009015">
    <property type="entry name" value="Fucose_isomerase_N/cen_sf"/>
</dbReference>
<evidence type="ECO:0000256" key="3">
    <source>
        <dbReference type="ARBA" id="ARBA00023211"/>
    </source>
</evidence>
<dbReference type="InterPro" id="IPR004216">
    <property type="entry name" value="Fuc/Ara_isomerase_C"/>
</dbReference>
<dbReference type="EMBL" id="JAHQCW010000014">
    <property type="protein sequence ID" value="MBU9736929.1"/>
    <property type="molecule type" value="Genomic_DNA"/>
</dbReference>
<keyword evidence="1" id="KW-0479">Metal-binding</keyword>
<dbReference type="SUPFAM" id="SSF50443">
    <property type="entry name" value="FucI/AraA C-terminal domain-like"/>
    <property type="match status" value="1"/>
</dbReference>
<organism evidence="6 7">
    <name type="scientific">Diplocloster agilis</name>
    <dbReference type="NCBI Taxonomy" id="2850323"/>
    <lineage>
        <taxon>Bacteria</taxon>
        <taxon>Bacillati</taxon>
        <taxon>Bacillota</taxon>
        <taxon>Clostridia</taxon>
        <taxon>Lachnospirales</taxon>
        <taxon>Lachnospiraceae</taxon>
        <taxon>Diplocloster</taxon>
    </lineage>
</organism>
<evidence type="ECO:0000313" key="6">
    <source>
        <dbReference type="EMBL" id="MBU9736929.1"/>
    </source>
</evidence>
<dbReference type="PANTHER" id="PTHR38464">
    <property type="entry name" value="L-ARABINOSE ISOMERASE"/>
    <property type="match status" value="1"/>
</dbReference>
<dbReference type="RefSeq" id="WP_238721546.1">
    <property type="nucleotide sequence ID" value="NZ_JAHQCW010000014.1"/>
</dbReference>
<reference evidence="6" key="1">
    <citation type="submission" date="2021-06" db="EMBL/GenBank/DDBJ databases">
        <title>Description of novel taxa of the family Lachnospiraceae.</title>
        <authorList>
            <person name="Chaplin A.V."/>
            <person name="Sokolova S.R."/>
            <person name="Pikina A.P."/>
            <person name="Korzhanova M."/>
            <person name="Belova V."/>
            <person name="Korostin D."/>
            <person name="Efimov B.A."/>
        </authorList>
    </citation>
    <scope>NUCLEOTIDE SEQUENCE</scope>
    <source>
        <strain evidence="6">ASD5720</strain>
    </source>
</reference>
<dbReference type="InterPro" id="IPR003762">
    <property type="entry name" value="Lara_isomerase"/>
</dbReference>
<dbReference type="GO" id="GO:0005829">
    <property type="term" value="C:cytosol"/>
    <property type="evidence" value="ECO:0007669"/>
    <property type="project" value="TreeGrafter"/>
</dbReference>
<keyword evidence="5" id="KW-0119">Carbohydrate metabolism</keyword>
<dbReference type="GO" id="GO:0019569">
    <property type="term" value="P:L-arabinose catabolic process to D-xylulose 5-phosphate"/>
    <property type="evidence" value="ECO:0007669"/>
    <property type="project" value="TreeGrafter"/>
</dbReference>
<sequence>MEKLKQTKPARIGIYTMGLKPYWDQFPGLRERVIEYAEFIAGKIRQIGGAQVFLYGLVDCPERGEEAGEYFNAHNVDLIFAHAGTYVNSASILPVHQVCKAPVVILNLQPTAKINYARTTTGEWLAHCGACPVPEMTNAFNRSGIDCHIINGLLGLDYTPEISMTDENTASRPEAVRAWKQIEEWVLAASVKSGLSNARFGFLGNTFNGMLDMYSDFTMFQGQTGAHLEVLEMCDLNRMLETVTEEEVEAKKEEITEFFIISEDSPSDPLAKKPTPEQLEWSAKVAVAQEKLVKEYDLDALTYYYHGAPGGYYEKIQGGFIVGHSLLTAKGIPCAGEGDLKTCLAMKICDIVNKGGSYCEIVVTDYEDGTILLGHDGPFHLAIANGKPILRGMGLYHGKQGTGVSVEAKVKAGDITNLGCTQNIDGKLKFIITEAEATNGTIMTIGNTQTPVKFRKDPNAYMDEWFAQAPTHHFAMSVGHNASLFEKIAVMLQIPSVVLDR</sequence>
<dbReference type="SUPFAM" id="SSF53743">
    <property type="entry name" value="FucI/AraA N-terminal and middle domains"/>
    <property type="match status" value="1"/>
</dbReference>
<dbReference type="Proteomes" id="UP000712157">
    <property type="component" value="Unassembled WGS sequence"/>
</dbReference>
<keyword evidence="2" id="KW-0054">Arabinose catabolism</keyword>
<evidence type="ECO:0000256" key="4">
    <source>
        <dbReference type="ARBA" id="ARBA00023235"/>
    </source>
</evidence>
<evidence type="ECO:0000313" key="7">
    <source>
        <dbReference type="Proteomes" id="UP000712157"/>
    </source>
</evidence>
<gene>
    <name evidence="6" type="ORF">KTH89_10295</name>
</gene>
<evidence type="ECO:0000256" key="2">
    <source>
        <dbReference type="ARBA" id="ARBA00022935"/>
    </source>
</evidence>
<dbReference type="GO" id="GO:0046872">
    <property type="term" value="F:metal ion binding"/>
    <property type="evidence" value="ECO:0007669"/>
    <property type="project" value="UniProtKB-KW"/>
</dbReference>
<keyword evidence="7" id="KW-1185">Reference proteome</keyword>
<evidence type="ECO:0000256" key="1">
    <source>
        <dbReference type="ARBA" id="ARBA00022723"/>
    </source>
</evidence>
<dbReference type="PANTHER" id="PTHR38464:SF1">
    <property type="entry name" value="L-ARABINOSE ISOMERASE"/>
    <property type="match status" value="1"/>
</dbReference>
<proteinExistence type="predicted"/>